<dbReference type="Proteomes" id="UP000886520">
    <property type="component" value="Chromosome 1"/>
</dbReference>
<comment type="caution">
    <text evidence="2">The sequence shown here is derived from an EMBL/GenBank/DDBJ whole genome shotgun (WGS) entry which is preliminary data.</text>
</comment>
<gene>
    <name evidence="2" type="ORF">GOP47_0000020</name>
</gene>
<dbReference type="AlphaFoldDB" id="A0A9D4VC90"/>
<accession>A0A9D4VC90</accession>
<sequence>MESFFRGLHPSIQILVRAQAPQDLNTAITSVVNFESSYRCTYGPQLVVTPSPSYYSWLAPHSLPMSTPSLSLPSPSYVPQLQSTPPLQLPHVTPLQLQATPSPLSLPAPTPIIDTSSSSTSPHLLAPVPHAPKPFVTYPKSTSTTAPSMHHKGGDGYESTASNIGDLKDMMTNYMNQLNENMKAVTLDVNFLKRQQNLLSARRPEPNPTKIVCRACGVRIFPKTVPQSSALMRGVWERGILKKIAIIR</sequence>
<dbReference type="OrthoDB" id="1996882at2759"/>
<dbReference type="EMBL" id="JABFUD020000001">
    <property type="protein sequence ID" value="KAI5083851.1"/>
    <property type="molecule type" value="Genomic_DNA"/>
</dbReference>
<name>A0A9D4VC90_ADICA</name>
<evidence type="ECO:0000256" key="1">
    <source>
        <dbReference type="SAM" id="MobiDB-lite"/>
    </source>
</evidence>
<reference evidence="2" key="1">
    <citation type="submission" date="2021-01" db="EMBL/GenBank/DDBJ databases">
        <title>Adiantum capillus-veneris genome.</title>
        <authorList>
            <person name="Fang Y."/>
            <person name="Liao Q."/>
        </authorList>
    </citation>
    <scope>NUCLEOTIDE SEQUENCE</scope>
    <source>
        <strain evidence="2">H3</strain>
        <tissue evidence="2">Leaf</tissue>
    </source>
</reference>
<proteinExistence type="predicted"/>
<organism evidence="2 3">
    <name type="scientific">Adiantum capillus-veneris</name>
    <name type="common">Maidenhair fern</name>
    <dbReference type="NCBI Taxonomy" id="13818"/>
    <lineage>
        <taxon>Eukaryota</taxon>
        <taxon>Viridiplantae</taxon>
        <taxon>Streptophyta</taxon>
        <taxon>Embryophyta</taxon>
        <taxon>Tracheophyta</taxon>
        <taxon>Polypodiopsida</taxon>
        <taxon>Polypodiidae</taxon>
        <taxon>Polypodiales</taxon>
        <taxon>Pteridineae</taxon>
        <taxon>Pteridaceae</taxon>
        <taxon>Vittarioideae</taxon>
        <taxon>Adiantum</taxon>
    </lineage>
</organism>
<evidence type="ECO:0000313" key="3">
    <source>
        <dbReference type="Proteomes" id="UP000886520"/>
    </source>
</evidence>
<keyword evidence="3" id="KW-1185">Reference proteome</keyword>
<feature type="region of interest" description="Disordered" evidence="1">
    <location>
        <begin position="140"/>
        <end position="159"/>
    </location>
</feature>
<protein>
    <submittedName>
        <fullName evidence="2">Uncharacterized protein</fullName>
    </submittedName>
</protein>
<evidence type="ECO:0000313" key="2">
    <source>
        <dbReference type="EMBL" id="KAI5083851.1"/>
    </source>
</evidence>